<keyword evidence="1" id="KW-0694">RNA-binding</keyword>
<evidence type="ECO:0000259" key="2">
    <source>
        <dbReference type="PROSITE" id="PS50102"/>
    </source>
</evidence>
<dbReference type="CDD" id="cd00590">
    <property type="entry name" value="RRM_SF"/>
    <property type="match status" value="1"/>
</dbReference>
<keyword evidence="4" id="KW-1185">Reference proteome</keyword>
<evidence type="ECO:0000313" key="4">
    <source>
        <dbReference type="Proteomes" id="UP000324748"/>
    </source>
</evidence>
<dbReference type="InterPro" id="IPR000504">
    <property type="entry name" value="RRM_dom"/>
</dbReference>
<dbReference type="EMBL" id="VSWC01000183">
    <property type="protein sequence ID" value="KAA1069098.1"/>
    <property type="molecule type" value="Genomic_DNA"/>
</dbReference>
<dbReference type="SMART" id="SM00360">
    <property type="entry name" value="RRM"/>
    <property type="match status" value="1"/>
</dbReference>
<evidence type="ECO:0000313" key="3">
    <source>
        <dbReference type="EMBL" id="KAA1069098.1"/>
    </source>
</evidence>
<organism evidence="3 4">
    <name type="scientific">Puccinia graminis f. sp. tritici</name>
    <dbReference type="NCBI Taxonomy" id="56615"/>
    <lineage>
        <taxon>Eukaryota</taxon>
        <taxon>Fungi</taxon>
        <taxon>Dikarya</taxon>
        <taxon>Basidiomycota</taxon>
        <taxon>Pucciniomycotina</taxon>
        <taxon>Pucciniomycetes</taxon>
        <taxon>Pucciniales</taxon>
        <taxon>Pucciniaceae</taxon>
        <taxon>Puccinia</taxon>
    </lineage>
</organism>
<dbReference type="AlphaFoldDB" id="A0A5B0LZJ0"/>
<feature type="domain" description="RRM" evidence="2">
    <location>
        <begin position="25"/>
        <end position="101"/>
    </location>
</feature>
<name>A0A5B0LZJ0_PUCGR</name>
<dbReference type="InterPro" id="IPR035979">
    <property type="entry name" value="RBD_domain_sf"/>
</dbReference>
<dbReference type="InterPro" id="IPR012677">
    <property type="entry name" value="Nucleotide-bd_a/b_plait_sf"/>
</dbReference>
<proteinExistence type="predicted"/>
<dbReference type="SUPFAM" id="SSF54928">
    <property type="entry name" value="RNA-binding domain, RBD"/>
    <property type="match status" value="1"/>
</dbReference>
<dbReference type="PROSITE" id="PS50102">
    <property type="entry name" value="RRM"/>
    <property type="match status" value="1"/>
</dbReference>
<comment type="caution">
    <text evidence="3">The sequence shown here is derived from an EMBL/GenBank/DDBJ whole genome shotgun (WGS) entry which is preliminary data.</text>
</comment>
<dbReference type="OrthoDB" id="439808at2759"/>
<dbReference type="Gene3D" id="3.30.70.330">
    <property type="match status" value="1"/>
</dbReference>
<dbReference type="Proteomes" id="UP000324748">
    <property type="component" value="Unassembled WGS sequence"/>
</dbReference>
<sequence length="114" mass="12369">MSSHGSCCLLEEDNCQSHCQPGKPAFVQLGNLALGTSAEDVKTVFQDYGQLLHVFLPVGDPQTINRAILVFGSQSDAIKVVQSLNNSLADDLILSVRLMDEQETKPLALLTRIT</sequence>
<dbReference type="GO" id="GO:0003723">
    <property type="term" value="F:RNA binding"/>
    <property type="evidence" value="ECO:0007669"/>
    <property type="project" value="UniProtKB-UniRule"/>
</dbReference>
<evidence type="ECO:0000256" key="1">
    <source>
        <dbReference type="PROSITE-ProRule" id="PRU00176"/>
    </source>
</evidence>
<protein>
    <recommendedName>
        <fullName evidence="2">RRM domain-containing protein</fullName>
    </recommendedName>
</protein>
<reference evidence="3 4" key="1">
    <citation type="submission" date="2019-05" db="EMBL/GenBank/DDBJ databases">
        <title>Emergence of the Ug99 lineage of the wheat stem rust pathogen through somatic hybridization.</title>
        <authorList>
            <person name="Li F."/>
            <person name="Upadhyaya N.M."/>
            <person name="Sperschneider J."/>
            <person name="Matny O."/>
            <person name="Nguyen-Phuc H."/>
            <person name="Mago R."/>
            <person name="Raley C."/>
            <person name="Miller M.E."/>
            <person name="Silverstein K.A.T."/>
            <person name="Henningsen E."/>
            <person name="Hirsch C.D."/>
            <person name="Visser B."/>
            <person name="Pretorius Z.A."/>
            <person name="Steffenson B.J."/>
            <person name="Schwessinger B."/>
            <person name="Dodds P.N."/>
            <person name="Figueroa M."/>
        </authorList>
    </citation>
    <scope>NUCLEOTIDE SEQUENCE [LARGE SCALE GENOMIC DNA]</scope>
    <source>
        <strain evidence="3">21-0</strain>
    </source>
</reference>
<gene>
    <name evidence="3" type="ORF">PGT21_011324</name>
</gene>
<accession>A0A5B0LZJ0</accession>
<dbReference type="Pfam" id="PF00076">
    <property type="entry name" value="RRM_1"/>
    <property type="match status" value="1"/>
</dbReference>